<sequence length="542" mass="59314">MVIPEALNDHTTRAQHDDGLSNHQAWRTPLTLAADQRLRLCGVPQVSSNLTDPVQVLVSWNIDTVLTLQSISGNIPSAATTRRRTFYVQFSVSGLTHIEIARSSGPVAVEGRWACFSDKDMQAQFMSRDLIDGREADLALDTFHGRVSGIFAVPSFSLFLGNNEWDGVCIFDIDKISEIASVPAQSRAGSISRDRVRPESQDRIGEIPPCGTVLYDHLSDTSSENPGQPTAWAEVPTSGDSYVLCSTLGPKAASLLILEHSKSKATTTLRQVILPSFPIAYRRRHERATTSWEVLRTAGESDFLRHCNSLHVLPAKNTAGCVLLVGQKESSLWIELSLRCTARERLSVPVAEIPRPLLAKADPDIQFSSVALDIRARLAAGGLIREAPVEVPQAVHGLPPQTSTAGHLVVYKAEFYGRPGPAMNINLTFGVHRPYSLVNATVDGYCSIWVVDVPTPRGHRWISIEKDETGGEDEPSMYRFRYSDREAGDGVSLLATSLGANRSKACHPDDGYLAMAIEQDILALQDGNEPRMRQFAALRLGC</sequence>
<dbReference type="EMBL" id="JH795878">
    <property type="protein sequence ID" value="EJT97169.1"/>
    <property type="molecule type" value="Genomic_DNA"/>
</dbReference>
<reference evidence="2 3" key="1">
    <citation type="journal article" date="2012" name="Science">
        <title>The Paleozoic origin of enzymatic lignin decomposition reconstructed from 31 fungal genomes.</title>
        <authorList>
            <person name="Floudas D."/>
            <person name="Binder M."/>
            <person name="Riley R."/>
            <person name="Barry K."/>
            <person name="Blanchette R.A."/>
            <person name="Henrissat B."/>
            <person name="Martinez A.T."/>
            <person name="Otillar R."/>
            <person name="Spatafora J.W."/>
            <person name="Yadav J.S."/>
            <person name="Aerts A."/>
            <person name="Benoit I."/>
            <person name="Boyd A."/>
            <person name="Carlson A."/>
            <person name="Copeland A."/>
            <person name="Coutinho P.M."/>
            <person name="de Vries R.P."/>
            <person name="Ferreira P."/>
            <person name="Findley K."/>
            <person name="Foster B."/>
            <person name="Gaskell J."/>
            <person name="Glotzer D."/>
            <person name="Gorecki P."/>
            <person name="Heitman J."/>
            <person name="Hesse C."/>
            <person name="Hori C."/>
            <person name="Igarashi K."/>
            <person name="Jurgens J.A."/>
            <person name="Kallen N."/>
            <person name="Kersten P."/>
            <person name="Kohler A."/>
            <person name="Kuees U."/>
            <person name="Kumar T.K.A."/>
            <person name="Kuo A."/>
            <person name="LaButti K."/>
            <person name="Larrondo L.F."/>
            <person name="Lindquist E."/>
            <person name="Ling A."/>
            <person name="Lombard V."/>
            <person name="Lucas S."/>
            <person name="Lundell T."/>
            <person name="Martin R."/>
            <person name="McLaughlin D.J."/>
            <person name="Morgenstern I."/>
            <person name="Morin E."/>
            <person name="Murat C."/>
            <person name="Nagy L.G."/>
            <person name="Nolan M."/>
            <person name="Ohm R.A."/>
            <person name="Patyshakuliyeva A."/>
            <person name="Rokas A."/>
            <person name="Ruiz-Duenas F.J."/>
            <person name="Sabat G."/>
            <person name="Salamov A."/>
            <person name="Samejima M."/>
            <person name="Schmutz J."/>
            <person name="Slot J.C."/>
            <person name="St John F."/>
            <person name="Stenlid J."/>
            <person name="Sun H."/>
            <person name="Sun S."/>
            <person name="Syed K."/>
            <person name="Tsang A."/>
            <person name="Wiebenga A."/>
            <person name="Young D."/>
            <person name="Pisabarro A."/>
            <person name="Eastwood D.C."/>
            <person name="Martin F."/>
            <person name="Cullen D."/>
            <person name="Grigoriev I.V."/>
            <person name="Hibbett D.S."/>
        </authorList>
    </citation>
    <scope>NUCLEOTIDE SEQUENCE [LARGE SCALE GENOMIC DNA]</scope>
    <source>
        <strain evidence="2 3">DJM-731 SS1</strain>
    </source>
</reference>
<dbReference type="GeneID" id="63684412"/>
<protein>
    <submittedName>
        <fullName evidence="2">Uncharacterized protein</fullName>
    </submittedName>
</protein>
<keyword evidence="3" id="KW-1185">Reference proteome</keyword>
<name>M5FQV6_DACPD</name>
<feature type="compositionally biased region" description="Basic and acidic residues" evidence="1">
    <location>
        <begin position="7"/>
        <end position="20"/>
    </location>
</feature>
<evidence type="ECO:0000256" key="1">
    <source>
        <dbReference type="SAM" id="MobiDB-lite"/>
    </source>
</evidence>
<proteinExistence type="predicted"/>
<dbReference type="Proteomes" id="UP000030653">
    <property type="component" value="Unassembled WGS sequence"/>
</dbReference>
<dbReference type="HOGENOM" id="CLU_555503_0_0_1"/>
<evidence type="ECO:0000313" key="2">
    <source>
        <dbReference type="EMBL" id="EJT97169.1"/>
    </source>
</evidence>
<dbReference type="AlphaFoldDB" id="M5FQV6"/>
<feature type="region of interest" description="Disordered" evidence="1">
    <location>
        <begin position="1"/>
        <end position="21"/>
    </location>
</feature>
<organism evidence="2 3">
    <name type="scientific">Dacryopinax primogenitus (strain DJM 731)</name>
    <name type="common">Brown rot fungus</name>
    <dbReference type="NCBI Taxonomy" id="1858805"/>
    <lineage>
        <taxon>Eukaryota</taxon>
        <taxon>Fungi</taxon>
        <taxon>Dikarya</taxon>
        <taxon>Basidiomycota</taxon>
        <taxon>Agaricomycotina</taxon>
        <taxon>Dacrymycetes</taxon>
        <taxon>Dacrymycetales</taxon>
        <taxon>Dacrymycetaceae</taxon>
        <taxon>Dacryopinax</taxon>
    </lineage>
</organism>
<gene>
    <name evidence="2" type="ORF">DACRYDRAFT_112124</name>
</gene>
<dbReference type="RefSeq" id="XP_040624067.1">
    <property type="nucleotide sequence ID" value="XM_040769350.1"/>
</dbReference>
<accession>M5FQV6</accession>
<evidence type="ECO:0000313" key="3">
    <source>
        <dbReference type="Proteomes" id="UP000030653"/>
    </source>
</evidence>